<dbReference type="InterPro" id="IPR036206">
    <property type="entry name" value="ThiamineP_synth_sf"/>
</dbReference>
<dbReference type="CDD" id="cd00564">
    <property type="entry name" value="TMP_TenI"/>
    <property type="match status" value="1"/>
</dbReference>
<comment type="pathway">
    <text evidence="1">Cofactor biosynthesis; thiamine diphosphate biosynthesis.</text>
</comment>
<protein>
    <recommendedName>
        <fullName evidence="3">Thiamine phosphate synthase/TenI domain-containing protein</fullName>
    </recommendedName>
</protein>
<dbReference type="Pfam" id="PF02581">
    <property type="entry name" value="TMP-TENI"/>
    <property type="match status" value="1"/>
</dbReference>
<dbReference type="GO" id="GO:0009228">
    <property type="term" value="P:thiamine biosynthetic process"/>
    <property type="evidence" value="ECO:0007669"/>
    <property type="project" value="UniProtKB-KW"/>
</dbReference>
<gene>
    <name evidence="4" type="ORF">MBEBAB_0346</name>
</gene>
<comment type="caution">
    <text evidence="4">The sequence shown here is derived from an EMBL/GenBank/DDBJ whole genome shotgun (WGS) entry which is preliminary data.</text>
</comment>
<evidence type="ECO:0000256" key="2">
    <source>
        <dbReference type="ARBA" id="ARBA00022977"/>
    </source>
</evidence>
<evidence type="ECO:0000313" key="4">
    <source>
        <dbReference type="EMBL" id="GAD58096.1"/>
    </source>
</evidence>
<name>A0A8E0NAA4_9CAUL</name>
<evidence type="ECO:0000259" key="3">
    <source>
        <dbReference type="Pfam" id="PF02581"/>
    </source>
</evidence>
<dbReference type="InterPro" id="IPR013785">
    <property type="entry name" value="Aldolase_TIM"/>
</dbReference>
<accession>A0A8E0NAA4</accession>
<dbReference type="GO" id="GO:0005737">
    <property type="term" value="C:cytoplasm"/>
    <property type="evidence" value="ECO:0007669"/>
    <property type="project" value="TreeGrafter"/>
</dbReference>
<dbReference type="AlphaFoldDB" id="A0A8E0NAA4"/>
<organism evidence="4 5">
    <name type="scientific">Brevundimonas abyssalis TAR-001</name>
    <dbReference type="NCBI Taxonomy" id="1391729"/>
    <lineage>
        <taxon>Bacteria</taxon>
        <taxon>Pseudomonadati</taxon>
        <taxon>Pseudomonadota</taxon>
        <taxon>Alphaproteobacteria</taxon>
        <taxon>Caulobacterales</taxon>
        <taxon>Caulobacteraceae</taxon>
        <taxon>Brevundimonas</taxon>
    </lineage>
</organism>
<feature type="domain" description="Thiamine phosphate synthase/TenI" evidence="3">
    <location>
        <begin position="66"/>
        <end position="205"/>
    </location>
</feature>
<dbReference type="PANTHER" id="PTHR20857">
    <property type="entry name" value="THIAMINE-PHOSPHATE PYROPHOSPHORYLASE"/>
    <property type="match status" value="1"/>
</dbReference>
<dbReference type="GO" id="GO:0004789">
    <property type="term" value="F:thiamine-phosphate diphosphorylase activity"/>
    <property type="evidence" value="ECO:0007669"/>
    <property type="project" value="TreeGrafter"/>
</dbReference>
<reference evidence="5" key="1">
    <citation type="journal article" date="2013" name="Genome Announc.">
        <title>Draft Genome Sequence of the Dimorphic Prosthecate Bacterium Brevundimonas abyssalis TAR-001T.</title>
        <authorList>
            <person name="Tsubouchi T."/>
            <person name="Nishi S."/>
            <person name="Usui K."/>
            <person name="Shimane Y."/>
            <person name="Takaki Y."/>
            <person name="Maruyama T."/>
            <person name="Hatada Y."/>
        </authorList>
    </citation>
    <scope>NUCLEOTIDE SEQUENCE [LARGE SCALE GENOMIC DNA]</scope>
    <source>
        <strain evidence="5">TAR-001</strain>
    </source>
</reference>
<sequence length="217" mass="21706">MVLSDEATRLWETAKALNRAAARVSPSAAGLPPLIFVTDPDRTPRPWEIAARLPAGAAVIHRAFGRPGAEADARRLRDVTRAAGVRLLIGLDVALAVAVGADGVHLPERALDQADEARGAGLALVTGAAHSPEALARAAALRLDAALLSPVFPTASPSGGAALGPERFAAWTRAAGLPVIALGGVHAGNAAVLADSGVCGLAGAEGVARAFAPAAKA</sequence>
<proteinExistence type="predicted"/>
<dbReference type="SUPFAM" id="SSF51391">
    <property type="entry name" value="Thiamin phosphate synthase"/>
    <property type="match status" value="1"/>
</dbReference>
<dbReference type="OrthoDB" id="7630333at2"/>
<dbReference type="PANTHER" id="PTHR20857:SF15">
    <property type="entry name" value="THIAMINE-PHOSPHATE SYNTHASE"/>
    <property type="match status" value="1"/>
</dbReference>
<dbReference type="RefSeq" id="WP_021696192.1">
    <property type="nucleotide sequence ID" value="NZ_BATC01000003.1"/>
</dbReference>
<evidence type="ECO:0000313" key="5">
    <source>
        <dbReference type="Proteomes" id="UP000016569"/>
    </source>
</evidence>
<dbReference type="EMBL" id="BATC01000003">
    <property type="protein sequence ID" value="GAD58096.1"/>
    <property type="molecule type" value="Genomic_DNA"/>
</dbReference>
<keyword evidence="5" id="KW-1185">Reference proteome</keyword>
<evidence type="ECO:0000256" key="1">
    <source>
        <dbReference type="ARBA" id="ARBA00004948"/>
    </source>
</evidence>
<keyword evidence="2" id="KW-0784">Thiamine biosynthesis</keyword>
<dbReference type="Proteomes" id="UP000016569">
    <property type="component" value="Unassembled WGS sequence"/>
</dbReference>
<dbReference type="InterPro" id="IPR022998">
    <property type="entry name" value="ThiamineP_synth_TenI"/>
</dbReference>
<dbReference type="Gene3D" id="3.20.20.70">
    <property type="entry name" value="Aldolase class I"/>
    <property type="match status" value="1"/>
</dbReference>